<evidence type="ECO:0000256" key="16">
    <source>
        <dbReference type="RuleBase" id="RU003431"/>
    </source>
</evidence>
<dbReference type="Pfam" id="PF01094">
    <property type="entry name" value="ANF_receptor"/>
    <property type="match status" value="1"/>
</dbReference>
<name>A0A8S9Z7L7_9TREM</name>
<evidence type="ECO:0000259" key="20">
    <source>
        <dbReference type="PROSITE" id="PS50125"/>
    </source>
</evidence>
<dbReference type="InterPro" id="IPR018297">
    <property type="entry name" value="A/G_cyclase_CS"/>
</dbReference>
<dbReference type="InterPro" id="IPR001828">
    <property type="entry name" value="ANF_lig-bd_rcpt"/>
</dbReference>
<evidence type="ECO:0000256" key="8">
    <source>
        <dbReference type="ARBA" id="ARBA00022989"/>
    </source>
</evidence>
<dbReference type="OrthoDB" id="1890790at2759"/>
<dbReference type="Gene3D" id="3.30.70.1230">
    <property type="entry name" value="Nucleotide cyclase"/>
    <property type="match status" value="1"/>
</dbReference>
<dbReference type="GO" id="GO:0035556">
    <property type="term" value="P:intracellular signal transduction"/>
    <property type="evidence" value="ECO:0007669"/>
    <property type="project" value="InterPro"/>
</dbReference>
<evidence type="ECO:0000256" key="15">
    <source>
        <dbReference type="RuleBase" id="RU000405"/>
    </source>
</evidence>
<gene>
    <name evidence="21" type="ORF">EG68_01420</name>
</gene>
<feature type="region of interest" description="Disordered" evidence="17">
    <location>
        <begin position="771"/>
        <end position="818"/>
    </location>
</feature>
<dbReference type="PROSITE" id="PS00452">
    <property type="entry name" value="GUANYLATE_CYCLASE_1"/>
    <property type="match status" value="1"/>
</dbReference>
<dbReference type="InterPro" id="IPR001170">
    <property type="entry name" value="ANPR/GUC"/>
</dbReference>
<dbReference type="SMART" id="SM00044">
    <property type="entry name" value="CYCc"/>
    <property type="match status" value="1"/>
</dbReference>
<feature type="transmembrane region" description="Helical" evidence="18">
    <location>
        <begin position="521"/>
        <end position="547"/>
    </location>
</feature>
<dbReference type="Pfam" id="PF07714">
    <property type="entry name" value="PK_Tyr_Ser-Thr"/>
    <property type="match status" value="1"/>
</dbReference>
<dbReference type="GO" id="GO:0005886">
    <property type="term" value="C:plasma membrane"/>
    <property type="evidence" value="ECO:0007669"/>
    <property type="project" value="UniProtKB-SubCell"/>
</dbReference>
<dbReference type="InterPro" id="IPR001245">
    <property type="entry name" value="Ser-Thr/Tyr_kinase_cat_dom"/>
</dbReference>
<evidence type="ECO:0000313" key="22">
    <source>
        <dbReference type="Proteomes" id="UP000822476"/>
    </source>
</evidence>
<dbReference type="GO" id="GO:0004016">
    <property type="term" value="F:adenylate cyclase activity"/>
    <property type="evidence" value="ECO:0007669"/>
    <property type="project" value="TreeGrafter"/>
</dbReference>
<dbReference type="PRINTS" id="PR00255">
    <property type="entry name" value="NATPEPTIDER"/>
</dbReference>
<dbReference type="Proteomes" id="UP000822476">
    <property type="component" value="Unassembled WGS sequence"/>
</dbReference>
<accession>A0A8S9Z7L7</accession>
<dbReference type="SUPFAM" id="SSF53822">
    <property type="entry name" value="Periplasmic binding protein-like I"/>
    <property type="match status" value="1"/>
</dbReference>
<keyword evidence="4" id="KW-1003">Cell membrane</keyword>
<keyword evidence="14 16" id="KW-0141">cGMP biosynthesis</keyword>
<keyword evidence="13 15" id="KW-0456">Lyase</keyword>
<keyword evidence="9" id="KW-0342">GTP-binding</keyword>
<dbReference type="Gene3D" id="1.10.510.10">
    <property type="entry name" value="Transferase(Phosphotransferase) domain 1"/>
    <property type="match status" value="1"/>
</dbReference>
<evidence type="ECO:0000256" key="11">
    <source>
        <dbReference type="ARBA" id="ARBA00023170"/>
    </source>
</evidence>
<dbReference type="Gene3D" id="6.10.250.780">
    <property type="match status" value="1"/>
</dbReference>
<dbReference type="GO" id="GO:0004383">
    <property type="term" value="F:guanylate cyclase activity"/>
    <property type="evidence" value="ECO:0007669"/>
    <property type="project" value="UniProtKB-EC"/>
</dbReference>
<evidence type="ECO:0000256" key="13">
    <source>
        <dbReference type="ARBA" id="ARBA00023239"/>
    </source>
</evidence>
<dbReference type="SUPFAM" id="SSF55073">
    <property type="entry name" value="Nucleotide cyclase"/>
    <property type="match status" value="1"/>
</dbReference>
<evidence type="ECO:0000256" key="9">
    <source>
        <dbReference type="ARBA" id="ARBA00023134"/>
    </source>
</evidence>
<dbReference type="InterPro" id="IPR028082">
    <property type="entry name" value="Peripla_BP_I"/>
</dbReference>
<evidence type="ECO:0000256" key="12">
    <source>
        <dbReference type="ARBA" id="ARBA00023180"/>
    </source>
</evidence>
<protein>
    <recommendedName>
        <fullName evidence="3 16">Guanylate cyclase</fullName>
        <ecNumber evidence="3 16">4.6.1.2</ecNumber>
    </recommendedName>
</protein>
<dbReference type="PROSITE" id="PS50125">
    <property type="entry name" value="GUANYLATE_CYCLASE_2"/>
    <property type="match status" value="1"/>
</dbReference>
<keyword evidence="7" id="KW-0547">Nucleotide-binding</keyword>
<feature type="domain" description="Guanylate cyclase" evidence="20">
    <location>
        <begin position="1146"/>
        <end position="1276"/>
    </location>
</feature>
<dbReference type="PANTHER" id="PTHR11920:SF494">
    <property type="entry name" value="ATRIAL NATRIURETIC PEPTIDE RECEPTOR 2"/>
    <property type="match status" value="1"/>
</dbReference>
<keyword evidence="6" id="KW-0732">Signal</keyword>
<evidence type="ECO:0000256" key="17">
    <source>
        <dbReference type="SAM" id="MobiDB-lite"/>
    </source>
</evidence>
<dbReference type="InterPro" id="IPR001054">
    <property type="entry name" value="A/G_cyclase"/>
</dbReference>
<comment type="catalytic activity">
    <reaction evidence="1 16">
        <text>GTP = 3',5'-cyclic GMP + diphosphate</text>
        <dbReference type="Rhea" id="RHEA:13665"/>
        <dbReference type="ChEBI" id="CHEBI:33019"/>
        <dbReference type="ChEBI" id="CHEBI:37565"/>
        <dbReference type="ChEBI" id="CHEBI:57746"/>
        <dbReference type="EC" id="4.6.1.2"/>
    </reaction>
</comment>
<dbReference type="PROSITE" id="PS50011">
    <property type="entry name" value="PROTEIN_KINASE_DOM"/>
    <property type="match status" value="1"/>
</dbReference>
<organism evidence="21 22">
    <name type="scientific">Paragonimus skrjabini miyazakii</name>
    <dbReference type="NCBI Taxonomy" id="59628"/>
    <lineage>
        <taxon>Eukaryota</taxon>
        <taxon>Metazoa</taxon>
        <taxon>Spiralia</taxon>
        <taxon>Lophotrochozoa</taxon>
        <taxon>Platyhelminthes</taxon>
        <taxon>Trematoda</taxon>
        <taxon>Digenea</taxon>
        <taxon>Plagiorchiida</taxon>
        <taxon>Troglotremata</taxon>
        <taxon>Troglotrematidae</taxon>
        <taxon>Paragonimus</taxon>
    </lineage>
</organism>
<feature type="region of interest" description="Disordered" evidence="17">
    <location>
        <begin position="1394"/>
        <end position="1413"/>
    </location>
</feature>
<comment type="similarity">
    <text evidence="15">Belongs to the adenylyl cyclase class-4/guanylyl cyclase family.</text>
</comment>
<dbReference type="CDD" id="cd07302">
    <property type="entry name" value="CHD"/>
    <property type="match status" value="1"/>
</dbReference>
<dbReference type="GO" id="GO:0001653">
    <property type="term" value="F:peptide receptor activity"/>
    <property type="evidence" value="ECO:0007669"/>
    <property type="project" value="TreeGrafter"/>
</dbReference>
<feature type="compositionally biased region" description="Low complexity" evidence="17">
    <location>
        <begin position="1396"/>
        <end position="1412"/>
    </location>
</feature>
<dbReference type="InterPro" id="IPR050401">
    <property type="entry name" value="Cyclic_nucleotide_synthase"/>
</dbReference>
<comment type="caution">
    <text evidence="21">The sequence shown here is derived from an EMBL/GenBank/DDBJ whole genome shotgun (WGS) entry which is preliminary data.</text>
</comment>
<dbReference type="SUPFAM" id="SSF56112">
    <property type="entry name" value="Protein kinase-like (PK-like)"/>
    <property type="match status" value="1"/>
</dbReference>
<evidence type="ECO:0000256" key="7">
    <source>
        <dbReference type="ARBA" id="ARBA00022741"/>
    </source>
</evidence>
<keyword evidence="22" id="KW-1185">Reference proteome</keyword>
<dbReference type="EC" id="4.6.1.2" evidence="3 16"/>
<evidence type="ECO:0000256" key="18">
    <source>
        <dbReference type="SAM" id="Phobius"/>
    </source>
</evidence>
<keyword evidence="5 18" id="KW-0812">Transmembrane</keyword>
<evidence type="ECO:0000256" key="14">
    <source>
        <dbReference type="ARBA" id="ARBA00023293"/>
    </source>
</evidence>
<dbReference type="InterPro" id="IPR011009">
    <property type="entry name" value="Kinase-like_dom_sf"/>
</dbReference>
<sequence length="1462" mass="163174">MVSTTFLLLLRTTLGTLFLVCLIFLNVASDRVCRPSESPKLPKLPFPLPLIHSTFSKILKATQKVNQRRSNVAKFQPKGKMYNYAQEILLGVQLEVFGQGNFAQVLPAIDIALESVRNSSFYSGVTFTTVPILHIASVACDSLAVLEKMQTNQINVLLGPLNDFSIANAVRFSSSMYQVPVVTPAGFPTQLQDKIEYSTLTRVFFTYSDLTWLMDTTMREYGWAMNASTPVGVYSARNQQQVGEGIGHTGMVGVFQKQSITKYFVDAGFRMFQIETDDYTSVVDQYLKRLPDNVRVSILCVDPASVRYIMLKAQELGLINGEYVFINIDLFSTSERLLRPWYQEDASPEENERARNAYRALMTIALRRVNSDAYMEFSSNVRDRSVRDYQTEYGESEVRTVVALFHDAVKLYTDALQDAYAQGVPISQGKTITQLMWNRTVEGVIGKMRIDSNGDRNADYSLLDLDLKSNTFQPVATYLGADRSMHPIPGRQIDWVNERNEPPPGVPVCGFDGSGCQHRHFLIIGAVGAVLFCLFVIVAITLGVYFYRRAELQAISWIIDWSDLEFPDNKAVTKQSLLDDLDTSDTPFTNPGAADGQPTNVDGQTVSFGDLPTSPVAVGGGNEQMFCVNNELASHKPPRRSIFHKASSSSSGDVAGSGNVGVFPSSHPVGDKRKAINTSVSLQSSDEPATQEVVEEASIPYSTVRRFQQRWVRRHRLSEDNSSASPNLSEHATANAAMLNHRAGTKPQTEPLYYMKSPSFDYSSITAKPRSLGARKKTDAGETDVSPILEAHSGRRKKDSQVSRHSAELPAHGQPTKLHGTMAMYKGSKVFLRPVRRQNRIESNKETAIEINKIKDLNNDHICRLIGVCLETSRQCFVLEYCPKGSLFDFLKKEQFTMDWMFKLSVMQDICRGMAYLHQIPVPHGHLKSSNCLFDSRFAVKVTDFGLPRIRGPNCQKYDYGTPAYYRNLFWTAPELIPIKESDSPAATFKADVYAYAIICQEIIYRKGPFYIEEETQPEPIDIITAVQDRQTPCYRPALQVQEEGSEEVIQMIRKAWDDDPNKRPDFRLIGKTVGSDSSENLIDNLLERMQGITTNLEAMVDKRTSQYMDEKKRAEDLLYSMLPKSVASQLINKKTVEAESFEMVTIYFSDIVGFTALSAGSTPMEVVNLLNSLYTMFDNIIDNFRVYKVETIGDAYMVASGLPKRIGNEHAREIARMSIAFLKGIVEFQIPHRPQQRLELRIGIHSGPVCAGVVGQRMPRYCLFGDTVNTSSRMESNGKPLKIHMSEATFKVLRTFRSFIMTKRGAVEMKGKGEQTTYWLHGEGSFVVDPVPEGEVLVGGPYDGVVGPIPATLNNVPSPLLEQSQSRHPLSATVGGAKRNDSDLAFRNHHILAGNNSSNTNNNSESAVNFNQPFPLGTIPEVSPTLLSDANKKSGSQKPENADRPRRRVGMFYPQGSISAT</sequence>
<evidence type="ECO:0000256" key="1">
    <source>
        <dbReference type="ARBA" id="ARBA00001436"/>
    </source>
</evidence>
<dbReference type="PANTHER" id="PTHR11920">
    <property type="entry name" value="GUANYLYL CYCLASE"/>
    <property type="match status" value="1"/>
</dbReference>
<dbReference type="EMBL" id="JTDE01000388">
    <property type="protein sequence ID" value="KAF7261413.1"/>
    <property type="molecule type" value="Genomic_DNA"/>
</dbReference>
<dbReference type="GO" id="GO:0004672">
    <property type="term" value="F:protein kinase activity"/>
    <property type="evidence" value="ECO:0007669"/>
    <property type="project" value="InterPro"/>
</dbReference>
<keyword evidence="11" id="KW-0675">Receptor</keyword>
<proteinExistence type="inferred from homology"/>
<dbReference type="FunFam" id="3.30.70.1230:FF:000004">
    <property type="entry name" value="Guanylate cyclase"/>
    <property type="match status" value="1"/>
</dbReference>
<evidence type="ECO:0000256" key="5">
    <source>
        <dbReference type="ARBA" id="ARBA00022692"/>
    </source>
</evidence>
<dbReference type="InterPro" id="IPR029787">
    <property type="entry name" value="Nucleotide_cyclase"/>
</dbReference>
<dbReference type="GO" id="GO:0007168">
    <property type="term" value="P:receptor guanylyl cyclase signaling pathway"/>
    <property type="evidence" value="ECO:0007669"/>
    <property type="project" value="TreeGrafter"/>
</dbReference>
<evidence type="ECO:0000256" key="10">
    <source>
        <dbReference type="ARBA" id="ARBA00023136"/>
    </source>
</evidence>
<dbReference type="Pfam" id="PF00211">
    <property type="entry name" value="Guanylate_cyc"/>
    <property type="match status" value="1"/>
</dbReference>
<comment type="subcellular location">
    <subcellularLocation>
        <location evidence="2">Cell membrane</location>
        <topology evidence="2">Single-pass type I membrane protein</topology>
    </subcellularLocation>
</comment>
<evidence type="ECO:0000313" key="21">
    <source>
        <dbReference type="EMBL" id="KAF7261413.1"/>
    </source>
</evidence>
<dbReference type="InterPro" id="IPR000719">
    <property type="entry name" value="Prot_kinase_dom"/>
</dbReference>
<reference evidence="21" key="1">
    <citation type="submission" date="2019-07" db="EMBL/GenBank/DDBJ databases">
        <title>Annotation for the trematode Paragonimus miyazaki's.</title>
        <authorList>
            <person name="Choi Y.-J."/>
        </authorList>
    </citation>
    <scope>NUCLEOTIDE SEQUENCE</scope>
    <source>
        <strain evidence="21">Japan</strain>
    </source>
</reference>
<dbReference type="GO" id="GO:0005525">
    <property type="term" value="F:GTP binding"/>
    <property type="evidence" value="ECO:0007669"/>
    <property type="project" value="UniProtKB-KW"/>
</dbReference>
<dbReference type="Gene3D" id="3.40.50.2300">
    <property type="match status" value="3"/>
</dbReference>
<keyword evidence="12" id="KW-0325">Glycoprotein</keyword>
<feature type="compositionally biased region" description="Polar residues" evidence="17">
    <location>
        <begin position="1426"/>
        <end position="1440"/>
    </location>
</feature>
<dbReference type="GO" id="GO:0005524">
    <property type="term" value="F:ATP binding"/>
    <property type="evidence" value="ECO:0007669"/>
    <property type="project" value="InterPro"/>
</dbReference>
<evidence type="ECO:0000256" key="4">
    <source>
        <dbReference type="ARBA" id="ARBA00022475"/>
    </source>
</evidence>
<evidence type="ECO:0000259" key="19">
    <source>
        <dbReference type="PROSITE" id="PS50011"/>
    </source>
</evidence>
<evidence type="ECO:0000256" key="2">
    <source>
        <dbReference type="ARBA" id="ARBA00004251"/>
    </source>
</evidence>
<keyword evidence="10 18" id="KW-0472">Membrane</keyword>
<feature type="domain" description="Protein kinase" evidence="19">
    <location>
        <begin position="804"/>
        <end position="1083"/>
    </location>
</feature>
<evidence type="ECO:0000256" key="6">
    <source>
        <dbReference type="ARBA" id="ARBA00022729"/>
    </source>
</evidence>
<evidence type="ECO:0000256" key="3">
    <source>
        <dbReference type="ARBA" id="ARBA00012202"/>
    </source>
</evidence>
<feature type="region of interest" description="Disordered" evidence="17">
    <location>
        <begin position="1420"/>
        <end position="1462"/>
    </location>
</feature>
<keyword evidence="8 18" id="KW-1133">Transmembrane helix</keyword>